<keyword evidence="5" id="KW-1185">Reference proteome</keyword>
<dbReference type="EMBL" id="JACHDO010000001">
    <property type="protein sequence ID" value="MBB5489957.1"/>
    <property type="molecule type" value="Genomic_DNA"/>
</dbReference>
<evidence type="ECO:0000256" key="1">
    <source>
        <dbReference type="ARBA" id="ARBA00006129"/>
    </source>
</evidence>
<feature type="domain" description="Carbamoyltransferase C-terminal" evidence="3">
    <location>
        <begin position="400"/>
        <end position="569"/>
    </location>
</feature>
<dbReference type="InterPro" id="IPR043129">
    <property type="entry name" value="ATPase_NBD"/>
</dbReference>
<dbReference type="SUPFAM" id="SSF53067">
    <property type="entry name" value="Actin-like ATPase domain"/>
    <property type="match status" value="1"/>
</dbReference>
<name>A0A840WDZ6_9ACTN</name>
<dbReference type="InterPro" id="IPR038152">
    <property type="entry name" value="Carbam_trans_C_sf"/>
</dbReference>
<evidence type="ECO:0000259" key="2">
    <source>
        <dbReference type="Pfam" id="PF02543"/>
    </source>
</evidence>
<accession>A0A840WDZ6</accession>
<evidence type="ECO:0000259" key="3">
    <source>
        <dbReference type="Pfam" id="PF16861"/>
    </source>
</evidence>
<gene>
    <name evidence="4" type="ORF">HNR07_001094</name>
</gene>
<sequence length="572" mass="60892">MYPVVGPGRVLEGEIMKVLGVNAVFHDPAAALVADGRVLAAAEEERFSRREHGKEPVPFSSWELPVQAMRWCLDEAGLAPVDLDVVAYSYDPSLALPPGSEPLSGPRPPLDPAWGQLRPLYAEHAAHFLAAALPGLQPARVTHVPHHLAHAASAALAAPPSGGGREDSAVLVADGRGESTSHLAGFYSGAAQPRVLVRQPLPESLGLVYRELAQHLGFGAVGDEYKVMALAARGQPTMAGPLENRIAYRGDGLITASEVDWAALAPALPPGAEHTPQHADLAASVQNRVEEVLLALAGWLHEQTGRSRLTMAGEVALNHAANSRLARDGPFEEVWVQPAAGEAGTALGSALQTAADLGETVEPMPGADLGRGWDEDALAAVLDSARIGYERPDDLTAEVARALSEGALVGWFQGRSEYGPAALGRRSLLADPSRRENLDRIGRVRGEREFCPVASLVAAEHAPDIFSGGPLPCPYPLFEHHVAPRWRARIPAVVRPGARTRAQTVRAGDDPLTWRLIRDFGSRTGLPVLAHTELRRAGSPRVDSPRDALECFGSAPVDVLVLGPYLVRRCRA</sequence>
<dbReference type="InterPro" id="IPR051338">
    <property type="entry name" value="NodU/CmcH_Carbamoyltrnsfr"/>
</dbReference>
<organism evidence="4 5">
    <name type="scientific">Nocardiopsis metallicus</name>
    <dbReference type="NCBI Taxonomy" id="179819"/>
    <lineage>
        <taxon>Bacteria</taxon>
        <taxon>Bacillati</taxon>
        <taxon>Actinomycetota</taxon>
        <taxon>Actinomycetes</taxon>
        <taxon>Streptosporangiales</taxon>
        <taxon>Nocardiopsidaceae</taxon>
        <taxon>Nocardiopsis</taxon>
    </lineage>
</organism>
<dbReference type="Pfam" id="PF02543">
    <property type="entry name" value="Carbam_trans_N"/>
    <property type="match status" value="2"/>
</dbReference>
<comment type="caution">
    <text evidence="4">The sequence shown here is derived from an EMBL/GenBank/DDBJ whole genome shotgun (WGS) entry which is preliminary data.</text>
</comment>
<protein>
    <submittedName>
        <fullName evidence="4">Carbamoyltransferase</fullName>
        <ecNumber evidence="4">2.1.3.-</ecNumber>
    </submittedName>
</protein>
<dbReference type="EC" id="2.1.3.-" evidence="4"/>
<dbReference type="PANTHER" id="PTHR34847:SF1">
    <property type="entry name" value="NODULATION PROTEIN U"/>
    <property type="match status" value="1"/>
</dbReference>
<reference evidence="4 5" key="1">
    <citation type="submission" date="2020-08" db="EMBL/GenBank/DDBJ databases">
        <title>Sequencing the genomes of 1000 actinobacteria strains.</title>
        <authorList>
            <person name="Klenk H.-P."/>
        </authorList>
    </citation>
    <scope>NUCLEOTIDE SEQUENCE [LARGE SCALE GENOMIC DNA]</scope>
    <source>
        <strain evidence="4 5">DSM 44598</strain>
    </source>
</reference>
<dbReference type="Proteomes" id="UP000579647">
    <property type="component" value="Unassembled WGS sequence"/>
</dbReference>
<dbReference type="Pfam" id="PF16861">
    <property type="entry name" value="Carbam_trans_C"/>
    <property type="match status" value="1"/>
</dbReference>
<dbReference type="InterPro" id="IPR003696">
    <property type="entry name" value="Carbtransf_dom"/>
</dbReference>
<dbReference type="AlphaFoldDB" id="A0A840WDZ6"/>
<dbReference type="GO" id="GO:0016740">
    <property type="term" value="F:transferase activity"/>
    <property type="evidence" value="ECO:0007669"/>
    <property type="project" value="UniProtKB-KW"/>
</dbReference>
<keyword evidence="4" id="KW-0808">Transferase</keyword>
<dbReference type="CDD" id="cd24098">
    <property type="entry name" value="ASKHA_NBD_TobZ_N"/>
    <property type="match status" value="1"/>
</dbReference>
<dbReference type="Gene3D" id="3.30.420.40">
    <property type="match status" value="2"/>
</dbReference>
<dbReference type="InterPro" id="IPR031730">
    <property type="entry name" value="Carbam_trans_C"/>
</dbReference>
<comment type="similarity">
    <text evidence="1">Belongs to the NodU/CmcH family.</text>
</comment>
<evidence type="ECO:0000313" key="4">
    <source>
        <dbReference type="EMBL" id="MBB5489957.1"/>
    </source>
</evidence>
<proteinExistence type="inferred from homology"/>
<dbReference type="Gene3D" id="3.90.870.20">
    <property type="entry name" value="Carbamoyltransferase, C-terminal domain"/>
    <property type="match status" value="1"/>
</dbReference>
<evidence type="ECO:0000313" key="5">
    <source>
        <dbReference type="Proteomes" id="UP000579647"/>
    </source>
</evidence>
<feature type="domain" description="Carbamoyltransferase" evidence="2">
    <location>
        <begin position="17"/>
        <end position="86"/>
    </location>
</feature>
<dbReference type="PANTHER" id="PTHR34847">
    <property type="entry name" value="NODULATION PROTEIN U"/>
    <property type="match status" value="1"/>
</dbReference>
<feature type="domain" description="Carbamoyltransferase" evidence="2">
    <location>
        <begin position="141"/>
        <end position="351"/>
    </location>
</feature>